<dbReference type="PROSITE" id="PS51257">
    <property type="entry name" value="PROKAR_LIPOPROTEIN"/>
    <property type="match status" value="1"/>
</dbReference>
<protein>
    <recommendedName>
        <fullName evidence="3">Fimbrillin family protein</fullName>
    </recommendedName>
</protein>
<accession>A0ABR6KUU1</accession>
<dbReference type="CDD" id="cd13120">
    <property type="entry name" value="BF2867_like_N"/>
    <property type="match status" value="1"/>
</dbReference>
<evidence type="ECO:0000313" key="1">
    <source>
        <dbReference type="EMBL" id="MBB4625159.1"/>
    </source>
</evidence>
<dbReference type="CDD" id="cd13121">
    <property type="entry name" value="BF2867_like_C"/>
    <property type="match status" value="1"/>
</dbReference>
<organism evidence="1 2">
    <name type="scientific">Parabacteroides faecis</name>
    <dbReference type="NCBI Taxonomy" id="1217282"/>
    <lineage>
        <taxon>Bacteria</taxon>
        <taxon>Pseudomonadati</taxon>
        <taxon>Bacteroidota</taxon>
        <taxon>Bacteroidia</taxon>
        <taxon>Bacteroidales</taxon>
        <taxon>Tannerellaceae</taxon>
        <taxon>Parabacteroides</taxon>
    </lineage>
</organism>
<proteinExistence type="predicted"/>
<evidence type="ECO:0000313" key="2">
    <source>
        <dbReference type="Proteomes" id="UP000533637"/>
    </source>
</evidence>
<reference evidence="1 2" key="1">
    <citation type="submission" date="2020-08" db="EMBL/GenBank/DDBJ databases">
        <title>Genomic Encyclopedia of Type Strains, Phase IV (KMG-IV): sequencing the most valuable type-strain genomes for metagenomic binning, comparative biology and taxonomic classification.</title>
        <authorList>
            <person name="Goeker M."/>
        </authorList>
    </citation>
    <scope>NUCLEOTIDE SEQUENCE [LARGE SCALE GENOMIC DNA]</scope>
    <source>
        <strain evidence="1 2">DSM 102983</strain>
    </source>
</reference>
<name>A0ABR6KUU1_9BACT</name>
<dbReference type="Proteomes" id="UP000533637">
    <property type="component" value="Unassembled WGS sequence"/>
</dbReference>
<evidence type="ECO:0008006" key="3">
    <source>
        <dbReference type="Google" id="ProtNLM"/>
    </source>
</evidence>
<dbReference type="RefSeq" id="WP_129734858.1">
    <property type="nucleotide sequence ID" value="NZ_BMPB01000021.1"/>
</dbReference>
<dbReference type="InterPro" id="IPR042278">
    <property type="entry name" value="Mfa-like_1_N"/>
</dbReference>
<dbReference type="Gene3D" id="2.60.40.2630">
    <property type="match status" value="1"/>
</dbReference>
<gene>
    <name evidence="1" type="ORF">GGQ57_005106</name>
</gene>
<sequence>METFKYIFVCLAASILAVSCTKTEEPYSGGSGEIRFATADENIWTRGMPVTSNAEIPDMGVFAYYTGNGTANNWIAQGASATPNFMNNVQIDHAGGVWSYDDIKHWPEAADANVSFFAYSPYATAANGITMNASTGIPSITYTVPSNCSDQPDLMVSALLKDRNRVNNGSSPVNFQLGHALTCIGFKASGNGEQITKITAKGVKTSGVLTVAEDGTPSWNTSASGSGNFEATVDDGVYLGALAQLVNTGGGYLMMIPQTLGTEAMITVELNSGRSFDFDLSGITWQAGKFINYNLSITPEAALLLTPEKIVLPAAGGFSQFEVIVENGSALDWTIGIDNSGFMICDNLTDIRNWASGATAAADVRNTDNSTPGQQFTGTGTKTLYVWKPTANTSTTAEVTGTISNVIDPTGVSINVIQLPNYAMATVRDNGYMSGEYIGAFWKANQRGERIIRIPVTNAVRAGEWDASVYWLGDGWKAGDIVFSTEDSDDEGINFSNAAIEHPADMNTNDALYRLSDYYSSASGTAVSGAGNYIQFRIGLSTLYSPTTVRPARYALVVLRYGTPRKYHAIFIRQGDDPDYVMSPGDDGLPRTVAARFSPYNTTASNLTDYEELVDVGPGYNNTVFTDYPSQAGAFFQWANDGNPVAYNPRYPLKPVIWEEALTGQYWITVSSAQESCPPGYHRPSDGITNWAAANTTTTGIESSEIRQSLYSNPTLENSFSATNFKWGFYADGYFDRRDHNNPSVTSPHEGWSAMKAGTAVSWNSKDVAYIGTLVFNPTTGSSHENASIFIPAAGSRHVDTGALIEGGEGALFLSSSAPNTTEMWYFVGTEGISFQLNSSRTNGLSLRCVRNQ</sequence>
<dbReference type="InterPro" id="IPR025049">
    <property type="entry name" value="Mfa-like_1"/>
</dbReference>
<dbReference type="Gene3D" id="2.60.40.2620">
    <property type="entry name" value="Fimbrillin-like"/>
    <property type="match status" value="1"/>
</dbReference>
<dbReference type="EMBL" id="JACHOC010000014">
    <property type="protein sequence ID" value="MBB4625159.1"/>
    <property type="molecule type" value="Genomic_DNA"/>
</dbReference>
<comment type="caution">
    <text evidence="1">The sequence shown here is derived from an EMBL/GenBank/DDBJ whole genome shotgun (WGS) entry which is preliminary data.</text>
</comment>
<keyword evidence="2" id="KW-1185">Reference proteome</keyword>
<dbReference type="Pfam" id="PF13149">
    <property type="entry name" value="Mfa_like_1"/>
    <property type="match status" value="1"/>
</dbReference>